<dbReference type="KEGG" id="bbev:BBEV_0334"/>
<sequence>MQLKRHVCPRNCFSTCSMISYVENGQLQKVTGDPENPYTNGRICAKGLSYVDHVYHKDRLKYPMYQKNKGSGRFERISWESAYDMIVDNWLAIDQQYGSLLPVGLYKYTGDLSAGHYAPEEFFSSMGPTTRIVGSPCAAAGFDAAYYDFGIGCSSDPEQMEEAELIVIWGANPAVTSIHSIRFLENARKNGALVVVIDPVLTKTAELADFYLQINPGTDGIFANALTSYLIDQDLHDEVYLNRHSHGFDAFKNELKGIDHGILLQQTGLQEEAVSFMKTLLTSSSKIFHWIGLGFQRHTNGGQMVRTVNALGAVQGLIGKPGSGVHYAHADTWIFENQTAFFKEHLEKNNRILPLTHWIDLGGTVLDPPLESLWISCRNPLIQDPQPGQIREHLKHIPFVVTADLFMTETAKWSNLVLPVTSFFEEEDIATSYWHRGFAYNEQAIEPYHESKSDYTIMKELARRIDHRFHSPSAFPTDLTKREYLNRQWNDNVRRQFGFSDVHEAVGQIRYPESALISWKNHDYLTPSGKFEFYSDRAQNNGLPALPIHKQQVVRTDPDSLQLFTTHDSRGLNSQFKGSRTIPERATAVHIHAEAAAAREISDGELVRVFNENASLTMKAKVTSLVHPSVALIYQGSATSTDEAVNQLVSVKDSDMGEHVSGSKSIAYYDSFVNIKPKQNHAPR</sequence>
<dbReference type="InterPro" id="IPR050612">
    <property type="entry name" value="Prok_Mopterin_Oxidored"/>
</dbReference>
<dbReference type="EMBL" id="CP012502">
    <property type="protein sequence ID" value="AOM81728.1"/>
    <property type="molecule type" value="Genomic_DNA"/>
</dbReference>
<dbReference type="Gene3D" id="3.40.50.740">
    <property type="match status" value="1"/>
</dbReference>
<dbReference type="Proteomes" id="UP000094463">
    <property type="component" value="Chromosome"/>
</dbReference>
<dbReference type="Gene3D" id="3.30.2070.10">
    <property type="entry name" value="Formate dehydrogenase/DMSO reductase"/>
    <property type="match status" value="1"/>
</dbReference>
<dbReference type="OrthoDB" id="219031at2"/>
<dbReference type="STRING" id="632773.BBEV_0334"/>
<dbReference type="GO" id="GO:0043546">
    <property type="term" value="F:molybdopterin cofactor binding"/>
    <property type="evidence" value="ECO:0007669"/>
    <property type="project" value="InterPro"/>
</dbReference>
<evidence type="ECO:0000256" key="1">
    <source>
        <dbReference type="ARBA" id="ARBA00001942"/>
    </source>
</evidence>
<keyword evidence="5" id="KW-0411">Iron-sulfur</keyword>
<feature type="domain" description="4Fe-4S Mo/W bis-MGD-type" evidence="6">
    <location>
        <begin position="1"/>
        <end position="58"/>
    </location>
</feature>
<accession>A0A1D7QRW1</accession>
<evidence type="ECO:0000256" key="5">
    <source>
        <dbReference type="ARBA" id="ARBA00023014"/>
    </source>
</evidence>
<dbReference type="Pfam" id="PF00384">
    <property type="entry name" value="Molybdopterin"/>
    <property type="match status" value="1"/>
</dbReference>
<organism evidence="7 8">
    <name type="scientific">Salisediminibacterium beveridgei</name>
    <dbReference type="NCBI Taxonomy" id="632773"/>
    <lineage>
        <taxon>Bacteria</taxon>
        <taxon>Bacillati</taxon>
        <taxon>Bacillota</taxon>
        <taxon>Bacilli</taxon>
        <taxon>Bacillales</taxon>
        <taxon>Bacillaceae</taxon>
        <taxon>Salisediminibacterium</taxon>
    </lineage>
</organism>
<dbReference type="SMART" id="SM00926">
    <property type="entry name" value="Molybdop_Fe4S4"/>
    <property type="match status" value="1"/>
</dbReference>
<dbReference type="GO" id="GO:0051536">
    <property type="term" value="F:iron-sulfur cluster binding"/>
    <property type="evidence" value="ECO:0007669"/>
    <property type="project" value="UniProtKB-KW"/>
</dbReference>
<keyword evidence="4" id="KW-0408">Iron</keyword>
<keyword evidence="8" id="KW-1185">Reference proteome</keyword>
<dbReference type="GO" id="GO:0046872">
    <property type="term" value="F:metal ion binding"/>
    <property type="evidence" value="ECO:0007669"/>
    <property type="project" value="UniProtKB-KW"/>
</dbReference>
<dbReference type="CDD" id="cd02766">
    <property type="entry name" value="MopB_3"/>
    <property type="match status" value="1"/>
</dbReference>
<dbReference type="AlphaFoldDB" id="A0A1D7QRW1"/>
<gene>
    <name evidence="7" type="primary">yyaE-1</name>
    <name evidence="7" type="ORF">BBEV_0334</name>
</gene>
<dbReference type="Gene3D" id="2.40.40.20">
    <property type="match status" value="1"/>
</dbReference>
<dbReference type="Gene3D" id="2.20.25.90">
    <property type="entry name" value="ADC-like domains"/>
    <property type="match status" value="1"/>
</dbReference>
<name>A0A1D7QRW1_9BACI</name>
<dbReference type="PANTHER" id="PTHR43742:SF6">
    <property type="entry name" value="OXIDOREDUCTASE YYAE-RELATED"/>
    <property type="match status" value="1"/>
</dbReference>
<dbReference type="InterPro" id="IPR009010">
    <property type="entry name" value="Asp_de-COase-like_dom_sf"/>
</dbReference>
<dbReference type="RefSeq" id="WP_069363872.1">
    <property type="nucleotide sequence ID" value="NZ_CP012502.1"/>
</dbReference>
<keyword evidence="3" id="KW-0479">Metal-binding</keyword>
<evidence type="ECO:0000313" key="7">
    <source>
        <dbReference type="EMBL" id="AOM81728.1"/>
    </source>
</evidence>
<protein>
    <submittedName>
        <fullName evidence="7">Molybdopterin oxidoreductase</fullName>
    </submittedName>
</protein>
<evidence type="ECO:0000259" key="6">
    <source>
        <dbReference type="PROSITE" id="PS51669"/>
    </source>
</evidence>
<evidence type="ECO:0000313" key="8">
    <source>
        <dbReference type="Proteomes" id="UP000094463"/>
    </source>
</evidence>
<dbReference type="InterPro" id="IPR006657">
    <property type="entry name" value="MoPterin_dinucl-bd_dom"/>
</dbReference>
<comment type="similarity">
    <text evidence="2">Belongs to the prokaryotic molybdopterin-containing oxidoreductase family.</text>
</comment>
<dbReference type="PANTHER" id="PTHR43742">
    <property type="entry name" value="TRIMETHYLAMINE-N-OXIDE REDUCTASE"/>
    <property type="match status" value="1"/>
</dbReference>
<dbReference type="Pfam" id="PF04879">
    <property type="entry name" value="Molybdop_Fe4S4"/>
    <property type="match status" value="1"/>
</dbReference>
<dbReference type="PROSITE" id="PS51669">
    <property type="entry name" value="4FE4S_MOW_BIS_MGD"/>
    <property type="match status" value="1"/>
</dbReference>
<dbReference type="Pfam" id="PF01568">
    <property type="entry name" value="Molydop_binding"/>
    <property type="match status" value="1"/>
</dbReference>
<dbReference type="InterPro" id="IPR006963">
    <property type="entry name" value="Mopterin_OxRdtase_4Fe-4S_dom"/>
</dbReference>
<dbReference type="SUPFAM" id="SSF53706">
    <property type="entry name" value="Formate dehydrogenase/DMSO reductase, domains 1-3"/>
    <property type="match status" value="1"/>
</dbReference>
<dbReference type="GO" id="GO:0016491">
    <property type="term" value="F:oxidoreductase activity"/>
    <property type="evidence" value="ECO:0007669"/>
    <property type="project" value="InterPro"/>
</dbReference>
<dbReference type="Gene3D" id="3.40.228.10">
    <property type="entry name" value="Dimethylsulfoxide Reductase, domain 2"/>
    <property type="match status" value="1"/>
</dbReference>
<dbReference type="InterPro" id="IPR006656">
    <property type="entry name" value="Mopterin_OxRdtase"/>
</dbReference>
<proteinExistence type="inferred from homology"/>
<reference evidence="7 8" key="1">
    <citation type="submission" date="2015-08" db="EMBL/GenBank/DDBJ databases">
        <title>The complete genome sequence of Bacillus beveridgei MLTeJB.</title>
        <authorList>
            <person name="Hanson T.E."/>
            <person name="Mesa C."/>
            <person name="Basesman S.M."/>
            <person name="Oremland R.S."/>
        </authorList>
    </citation>
    <scope>NUCLEOTIDE SEQUENCE [LARGE SCALE GENOMIC DNA]</scope>
    <source>
        <strain evidence="7 8">MLTeJB</strain>
    </source>
</reference>
<evidence type="ECO:0000256" key="4">
    <source>
        <dbReference type="ARBA" id="ARBA00023004"/>
    </source>
</evidence>
<comment type="cofactor">
    <cofactor evidence="1">
        <name>Mo-bis(molybdopterin guanine dinucleotide)</name>
        <dbReference type="ChEBI" id="CHEBI:60539"/>
    </cofactor>
</comment>
<evidence type="ECO:0000256" key="2">
    <source>
        <dbReference type="ARBA" id="ARBA00010312"/>
    </source>
</evidence>
<dbReference type="SUPFAM" id="SSF50692">
    <property type="entry name" value="ADC-like"/>
    <property type="match status" value="1"/>
</dbReference>
<evidence type="ECO:0000256" key="3">
    <source>
        <dbReference type="ARBA" id="ARBA00022723"/>
    </source>
</evidence>